<dbReference type="Proteomes" id="UP000316759">
    <property type="component" value="Unassembled WGS sequence"/>
</dbReference>
<protein>
    <recommendedName>
        <fullName evidence="11">Scavenger receptor class B member 1</fullName>
    </recommendedName>
    <alternativeName>
        <fullName evidence="12">SR-BI</fullName>
    </alternativeName>
</protein>
<dbReference type="PANTHER" id="PTHR11923">
    <property type="entry name" value="SCAVENGER RECEPTOR CLASS B TYPE-1 SR-B1"/>
    <property type="match status" value="1"/>
</dbReference>
<evidence type="ECO:0000256" key="5">
    <source>
        <dbReference type="ARBA" id="ARBA00022692"/>
    </source>
</evidence>
<evidence type="ECO:0000256" key="13">
    <source>
        <dbReference type="SAM" id="Phobius"/>
    </source>
</evidence>
<dbReference type="InterPro" id="IPR002159">
    <property type="entry name" value="CD36_fam"/>
</dbReference>
<evidence type="ECO:0000256" key="9">
    <source>
        <dbReference type="ARBA" id="ARBA00023170"/>
    </source>
</evidence>
<evidence type="ECO:0000256" key="6">
    <source>
        <dbReference type="ARBA" id="ARBA00022989"/>
    </source>
</evidence>
<dbReference type="GO" id="GO:0005044">
    <property type="term" value="F:scavenger receptor activity"/>
    <property type="evidence" value="ECO:0007669"/>
    <property type="project" value="TreeGrafter"/>
</dbReference>
<evidence type="ECO:0000256" key="8">
    <source>
        <dbReference type="ARBA" id="ARBA00023157"/>
    </source>
</evidence>
<dbReference type="EMBL" id="SUNJ01011896">
    <property type="protein sequence ID" value="TPP58550.1"/>
    <property type="molecule type" value="Genomic_DNA"/>
</dbReference>
<comment type="similarity">
    <text evidence="3">Belongs to the CD36 family.</text>
</comment>
<evidence type="ECO:0000256" key="3">
    <source>
        <dbReference type="ARBA" id="ARBA00010532"/>
    </source>
</evidence>
<keyword evidence="15" id="KW-1185">Reference proteome</keyword>
<evidence type="ECO:0000256" key="2">
    <source>
        <dbReference type="ARBA" id="ARBA00004651"/>
    </source>
</evidence>
<keyword evidence="8" id="KW-1015">Disulfide bond</keyword>
<dbReference type="AlphaFoldDB" id="A0A504YL82"/>
<keyword evidence="5 13" id="KW-0812">Transmembrane</keyword>
<keyword evidence="9 14" id="KW-0675">Receptor</keyword>
<gene>
    <name evidence="14" type="ORF">FGIG_08972</name>
</gene>
<keyword evidence="7 13" id="KW-0472">Membrane</keyword>
<dbReference type="Pfam" id="PF01130">
    <property type="entry name" value="CD36"/>
    <property type="match status" value="1"/>
</dbReference>
<dbReference type="PRINTS" id="PR01609">
    <property type="entry name" value="CD36FAMILY"/>
</dbReference>
<name>A0A504YL82_FASGI</name>
<dbReference type="OrthoDB" id="18585at2759"/>
<keyword evidence="4" id="KW-1003">Cell membrane</keyword>
<keyword evidence="6 13" id="KW-1133">Transmembrane helix</keyword>
<evidence type="ECO:0000256" key="12">
    <source>
        <dbReference type="ARBA" id="ARBA00042244"/>
    </source>
</evidence>
<evidence type="ECO:0000256" key="11">
    <source>
        <dbReference type="ARBA" id="ARBA00040821"/>
    </source>
</evidence>
<evidence type="ECO:0000256" key="10">
    <source>
        <dbReference type="ARBA" id="ARBA00023180"/>
    </source>
</evidence>
<sequence length="374" mass="41689">MAMRSKAIRLSLICSAAVFVIVALITLVAVLVFDRLFLSILYKQLAILPGSTVFESWSAPSVPVYFSVYLFNLTNEAELLKGAAPRLQEVGPFVYRENREKFDIVFSDEIPEDFGFQASNFYHFVPEMSVASRNWAKLHSKLFTAGLLEKRSPFFFLNGPFVTLSPYDAMWNHHPLVIQTINVGLFASQNGTKPVQYKIHTGLDDISKVGSIIEVNGQKKLSVWDHEEANMINGSDGSNAPPGLEIGSTIQFYVNDICRSVVSYAVAKTQAINRPDIELLVFSGTPPDPRDPANDWRERMFCKSGYGCPPKGLLALSPCLAATGENVPLYLSQPYFLGADPRIVQAFDQFPDPIPERHSTWIHIEPETGDMLYA</sequence>
<keyword evidence="10" id="KW-0325">Glycoprotein</keyword>
<comment type="caution">
    <text evidence="14">The sequence shown here is derived from an EMBL/GenBank/DDBJ whole genome shotgun (WGS) entry which is preliminary data.</text>
</comment>
<evidence type="ECO:0000256" key="4">
    <source>
        <dbReference type="ARBA" id="ARBA00022475"/>
    </source>
</evidence>
<proteinExistence type="inferred from homology"/>
<comment type="subcellular location">
    <subcellularLocation>
        <location evidence="2">Cell membrane</location>
        <topology evidence="2">Multi-pass membrane protein</topology>
    </subcellularLocation>
    <subcellularLocation>
        <location evidence="1">Membrane</location>
        <location evidence="1">Caveola</location>
        <topology evidence="1">Multi-pass membrane protein</topology>
    </subcellularLocation>
</comment>
<dbReference type="STRING" id="46835.A0A504YL82"/>
<dbReference type="PANTHER" id="PTHR11923:SF110">
    <property type="entry name" value="SCAVENGER RECEPTOR CLASS B MEMBER 1"/>
    <property type="match status" value="1"/>
</dbReference>
<evidence type="ECO:0000313" key="15">
    <source>
        <dbReference type="Proteomes" id="UP000316759"/>
    </source>
</evidence>
<evidence type="ECO:0000313" key="14">
    <source>
        <dbReference type="EMBL" id="TPP58550.1"/>
    </source>
</evidence>
<organism evidence="14 15">
    <name type="scientific">Fasciola gigantica</name>
    <name type="common">Giant liver fluke</name>
    <dbReference type="NCBI Taxonomy" id="46835"/>
    <lineage>
        <taxon>Eukaryota</taxon>
        <taxon>Metazoa</taxon>
        <taxon>Spiralia</taxon>
        <taxon>Lophotrochozoa</taxon>
        <taxon>Platyhelminthes</taxon>
        <taxon>Trematoda</taxon>
        <taxon>Digenea</taxon>
        <taxon>Plagiorchiida</taxon>
        <taxon>Echinostomata</taxon>
        <taxon>Echinostomatoidea</taxon>
        <taxon>Fasciolidae</taxon>
        <taxon>Fasciola</taxon>
    </lineage>
</organism>
<dbReference type="GO" id="GO:0005901">
    <property type="term" value="C:caveola"/>
    <property type="evidence" value="ECO:0007669"/>
    <property type="project" value="UniProtKB-SubCell"/>
</dbReference>
<reference evidence="14 15" key="1">
    <citation type="submission" date="2019-04" db="EMBL/GenBank/DDBJ databases">
        <title>Annotation for the trematode Fasciola gigantica.</title>
        <authorList>
            <person name="Choi Y.-J."/>
        </authorList>
    </citation>
    <scope>NUCLEOTIDE SEQUENCE [LARGE SCALE GENOMIC DNA]</scope>
    <source>
        <strain evidence="14">Uganda_cow_1</strain>
    </source>
</reference>
<accession>A0A504YL82</accession>
<feature type="transmembrane region" description="Helical" evidence="13">
    <location>
        <begin position="12"/>
        <end position="33"/>
    </location>
</feature>
<dbReference type="GO" id="GO:0005737">
    <property type="term" value="C:cytoplasm"/>
    <property type="evidence" value="ECO:0007669"/>
    <property type="project" value="TreeGrafter"/>
</dbReference>
<evidence type="ECO:0000256" key="1">
    <source>
        <dbReference type="ARBA" id="ARBA00004189"/>
    </source>
</evidence>
<evidence type="ECO:0000256" key="7">
    <source>
        <dbReference type="ARBA" id="ARBA00023136"/>
    </source>
</evidence>